<evidence type="ECO:0000313" key="2">
    <source>
        <dbReference type="EMBL" id="CAG7637178.1"/>
    </source>
</evidence>
<feature type="compositionally biased region" description="Basic residues" evidence="1">
    <location>
        <begin position="88"/>
        <end position="112"/>
    </location>
</feature>
<reference evidence="2" key="1">
    <citation type="submission" date="2021-06" db="EMBL/GenBank/DDBJ databases">
        <authorList>
            <person name="Arsene-Ploetze F."/>
        </authorList>
    </citation>
    <scope>NUCLEOTIDE SEQUENCE</scope>
    <source>
        <strain evidence="2">SBRY1</strain>
    </source>
</reference>
<gene>
    <name evidence="2" type="ORF">SBRY_30095</name>
</gene>
<evidence type="ECO:0000256" key="1">
    <source>
        <dbReference type="SAM" id="MobiDB-lite"/>
    </source>
</evidence>
<comment type="caution">
    <text evidence="2">The sequence shown here is derived from an EMBL/GenBank/DDBJ whole genome shotgun (WGS) entry which is preliminary data.</text>
</comment>
<protein>
    <submittedName>
        <fullName evidence="2">Uncharacterized protein</fullName>
    </submittedName>
</protein>
<feature type="compositionally biased region" description="Basic residues" evidence="1">
    <location>
        <begin position="27"/>
        <end position="39"/>
    </location>
</feature>
<evidence type="ECO:0000313" key="3">
    <source>
        <dbReference type="Proteomes" id="UP001153328"/>
    </source>
</evidence>
<feature type="compositionally biased region" description="Low complexity" evidence="1">
    <location>
        <begin position="1"/>
        <end position="21"/>
    </location>
</feature>
<feature type="region of interest" description="Disordered" evidence="1">
    <location>
        <begin position="1"/>
        <end position="162"/>
    </location>
</feature>
<dbReference type="Proteomes" id="UP001153328">
    <property type="component" value="Unassembled WGS sequence"/>
</dbReference>
<dbReference type="AlphaFoldDB" id="A0A9W4MG27"/>
<accession>A0A9W4MG27</accession>
<sequence>MGRPAARPCVARRPPARRLPGGSRGVGRVRRAHLPRRLGTRPAGRAQRRHGGSPGGPAHGAYLRRPRPGTGDRGQPARRGARLGGAAGRRRRGPGLRHRPRGGLVRRPRHRPGAGDPDRRRPHRTPHPRRGLGGTGGGRRTLSDRRGTACPLPRYDPEADVP</sequence>
<dbReference type="EMBL" id="CAJVAX010000017">
    <property type="protein sequence ID" value="CAG7637178.1"/>
    <property type="molecule type" value="Genomic_DNA"/>
</dbReference>
<name>A0A9W4MG27_9ACTN</name>
<organism evidence="2 3">
    <name type="scientific">Actinacidiphila bryophytorum</name>
    <dbReference type="NCBI Taxonomy" id="1436133"/>
    <lineage>
        <taxon>Bacteria</taxon>
        <taxon>Bacillati</taxon>
        <taxon>Actinomycetota</taxon>
        <taxon>Actinomycetes</taxon>
        <taxon>Kitasatosporales</taxon>
        <taxon>Streptomycetaceae</taxon>
        <taxon>Actinacidiphila</taxon>
    </lineage>
</organism>
<keyword evidence="3" id="KW-1185">Reference proteome</keyword>
<feature type="compositionally biased region" description="Basic residues" evidence="1">
    <location>
        <begin position="120"/>
        <end position="130"/>
    </location>
</feature>
<proteinExistence type="predicted"/>